<keyword evidence="4 6" id="KW-0862">Zinc</keyword>
<dbReference type="Pfam" id="PF04434">
    <property type="entry name" value="SWIM"/>
    <property type="match status" value="1"/>
</dbReference>
<organism evidence="9">
    <name type="scientific">Fagus sylvatica</name>
    <name type="common">Beechnut</name>
    <dbReference type="NCBI Taxonomy" id="28930"/>
    <lineage>
        <taxon>Eukaryota</taxon>
        <taxon>Viridiplantae</taxon>
        <taxon>Streptophyta</taxon>
        <taxon>Embryophyta</taxon>
        <taxon>Tracheophyta</taxon>
        <taxon>Spermatophyta</taxon>
        <taxon>Magnoliopsida</taxon>
        <taxon>eudicotyledons</taxon>
        <taxon>Gunneridae</taxon>
        <taxon>Pentapetalae</taxon>
        <taxon>rosids</taxon>
        <taxon>fabids</taxon>
        <taxon>Fagales</taxon>
        <taxon>Fagaceae</taxon>
        <taxon>Fagus</taxon>
    </lineage>
</organism>
<feature type="compositionally biased region" description="Polar residues" evidence="7">
    <location>
        <begin position="735"/>
        <end position="748"/>
    </location>
</feature>
<proteinExistence type="inferred from homology"/>
<feature type="compositionally biased region" description="Basic residues" evidence="7">
    <location>
        <begin position="687"/>
        <end position="696"/>
    </location>
</feature>
<dbReference type="PANTHER" id="PTHR31669:SF283">
    <property type="entry name" value="PROTEIN FAR1-RELATED SEQUENCE"/>
    <property type="match status" value="1"/>
</dbReference>
<dbReference type="Pfam" id="PF03101">
    <property type="entry name" value="FAR1"/>
    <property type="match status" value="1"/>
</dbReference>
<evidence type="ECO:0000256" key="1">
    <source>
        <dbReference type="ARBA" id="ARBA00005889"/>
    </source>
</evidence>
<keyword evidence="6" id="KW-0539">Nucleus</keyword>
<accession>A0A2N9GG44</accession>
<comment type="similarity">
    <text evidence="1 6">Belongs to the FHY3/FAR1 family.</text>
</comment>
<dbReference type="GO" id="GO:0008270">
    <property type="term" value="F:zinc ion binding"/>
    <property type="evidence" value="ECO:0007669"/>
    <property type="project" value="UniProtKB-UniRule"/>
</dbReference>
<evidence type="ECO:0000256" key="5">
    <source>
        <dbReference type="PROSITE-ProRule" id="PRU00325"/>
    </source>
</evidence>
<dbReference type="Pfam" id="PF10551">
    <property type="entry name" value="MULE"/>
    <property type="match status" value="1"/>
</dbReference>
<dbReference type="AlphaFoldDB" id="A0A2N9GG44"/>
<sequence length="758" mass="86564">MDVAANNWATAASPSAGPISAKSAIFIKNATILVAKHTKNLAKNGAWQSTLSLSLSLKQSHHLEQRQRPTFEIWSSIEREFWSFGGPLHWCIDCTVHVEDTPESVRNSVIEPRVGMEFDSLQQCNREGKYSSSIDDPSKKRSTIKNACEAGIKASMDITDKKWRILSFIEDHNHELSPSKSRHFAAFRHISTDTRRRLLINDNAGVRINSSIKASVVEAGGYENVTYNQRDDLDDELRVRNVFWVDARSRAAYESFNDVITFDTTYLTNKYDMSFAPFIGINHHGESIILGCGLLSSEDTDSFVWVFRQWLQSMCDIAPKAIITDQCQAMRRAIEIVFPETVHRWCIWHITMKLPVKLAGLEAYQDIKHYLLKAVHDSMTVEEFEEKWNHTITLHHLEENEWLAKLYEERERWVPAFLNSNFFAGMSSTQRSESMNAFFDGYVHSSTTLKVFVEQFEKAMRNKVEKEILSDFECFKGKLECSSSSPMEKQFQEAYTHEIFKRVRLEFAGRQGCIVNELVRGSDEVKYKIEDEACPGKLFEVRFNSSECLVGCVCRMFEFRGILCRHALFVLSQQRVTILPDRYILDRWRKNIKRKHTYVSTCTDDVQHNPVLERYEKLHRLAVGVLEIGAESVENFNVLEKLLIDLKDNFSRSCGKQPSSQRKNSVGAAPDVVRTEVVRSPTVVKRKGRPRMKRLKSSMEEAVSKPKKKRNNAVARNLAHSTSTTGVGGSAYGDCSTSNMSMSQTQAHGNEDQALNLP</sequence>
<dbReference type="InterPro" id="IPR004330">
    <property type="entry name" value="FAR1_DNA_bnd_dom"/>
</dbReference>
<dbReference type="SMART" id="SM00575">
    <property type="entry name" value="ZnF_PMZ"/>
    <property type="match status" value="1"/>
</dbReference>
<comment type="function">
    <text evidence="6">Putative transcription activator involved in regulating light control of development.</text>
</comment>
<evidence type="ECO:0000313" key="9">
    <source>
        <dbReference type="EMBL" id="SPC98572.1"/>
    </source>
</evidence>
<name>A0A2N9GG44_FAGSY</name>
<gene>
    <name evidence="9" type="ORF">FSB_LOCUS26454</name>
</gene>
<dbReference type="InterPro" id="IPR018289">
    <property type="entry name" value="MULE_transposase_dom"/>
</dbReference>
<dbReference type="PANTHER" id="PTHR31669">
    <property type="entry name" value="PROTEIN FAR1-RELATED SEQUENCE 10-RELATED"/>
    <property type="match status" value="1"/>
</dbReference>
<evidence type="ECO:0000256" key="4">
    <source>
        <dbReference type="ARBA" id="ARBA00022833"/>
    </source>
</evidence>
<evidence type="ECO:0000259" key="8">
    <source>
        <dbReference type="PROSITE" id="PS50966"/>
    </source>
</evidence>
<evidence type="ECO:0000256" key="7">
    <source>
        <dbReference type="SAM" id="MobiDB-lite"/>
    </source>
</evidence>
<evidence type="ECO:0000256" key="6">
    <source>
        <dbReference type="RuleBase" id="RU367018"/>
    </source>
</evidence>
<comment type="subcellular location">
    <subcellularLocation>
        <location evidence="6">Nucleus</location>
    </subcellularLocation>
</comment>
<dbReference type="PROSITE" id="PS50966">
    <property type="entry name" value="ZF_SWIM"/>
    <property type="match status" value="1"/>
</dbReference>
<evidence type="ECO:0000256" key="2">
    <source>
        <dbReference type="ARBA" id="ARBA00022723"/>
    </source>
</evidence>
<keyword evidence="3 5" id="KW-0863">Zinc-finger</keyword>
<feature type="region of interest" description="Disordered" evidence="7">
    <location>
        <begin position="687"/>
        <end position="758"/>
    </location>
</feature>
<dbReference type="InterPro" id="IPR007527">
    <property type="entry name" value="Znf_SWIM"/>
</dbReference>
<dbReference type="EMBL" id="OIVN01001883">
    <property type="protein sequence ID" value="SPC98572.1"/>
    <property type="molecule type" value="Genomic_DNA"/>
</dbReference>
<dbReference type="InterPro" id="IPR031052">
    <property type="entry name" value="FHY3/FAR1"/>
</dbReference>
<dbReference type="InterPro" id="IPR006564">
    <property type="entry name" value="Znf_PMZ"/>
</dbReference>
<protein>
    <recommendedName>
        <fullName evidence="6">Protein FAR1-RELATED SEQUENCE</fullName>
    </recommendedName>
</protein>
<feature type="domain" description="SWIM-type" evidence="8">
    <location>
        <begin position="539"/>
        <end position="575"/>
    </location>
</feature>
<evidence type="ECO:0000256" key="3">
    <source>
        <dbReference type="ARBA" id="ARBA00022771"/>
    </source>
</evidence>
<keyword evidence="2 6" id="KW-0479">Metal-binding</keyword>
<dbReference type="GO" id="GO:0005634">
    <property type="term" value="C:nucleus"/>
    <property type="evidence" value="ECO:0007669"/>
    <property type="project" value="UniProtKB-SubCell"/>
</dbReference>
<dbReference type="GO" id="GO:0006355">
    <property type="term" value="P:regulation of DNA-templated transcription"/>
    <property type="evidence" value="ECO:0007669"/>
    <property type="project" value="UniProtKB-UniRule"/>
</dbReference>
<reference evidence="9" key="1">
    <citation type="submission" date="2018-02" db="EMBL/GenBank/DDBJ databases">
        <authorList>
            <person name="Cohen D.B."/>
            <person name="Kent A.D."/>
        </authorList>
    </citation>
    <scope>NUCLEOTIDE SEQUENCE</scope>
</reference>